<dbReference type="Proteomes" id="UP000326169">
    <property type="component" value="Unassembled WGS sequence"/>
</dbReference>
<dbReference type="EMBL" id="BIMW01000168">
    <property type="protein sequence ID" value="GCE96033.1"/>
    <property type="molecule type" value="Genomic_DNA"/>
</dbReference>
<dbReference type="PANTHER" id="PTHR33375">
    <property type="entry name" value="CHROMOSOME-PARTITIONING PROTEIN PARB-RELATED"/>
    <property type="match status" value="1"/>
</dbReference>
<dbReference type="InterPro" id="IPR041468">
    <property type="entry name" value="HTH_ParB/Spo0J"/>
</dbReference>
<dbReference type="GeneID" id="301684870"/>
<keyword evidence="5" id="KW-1185">Reference proteome</keyword>
<dbReference type="RefSeq" id="WP_014274740.1">
    <property type="nucleotide sequence ID" value="NZ_BIMW01000168.1"/>
</dbReference>
<evidence type="ECO:0000256" key="2">
    <source>
        <dbReference type="SAM" id="Coils"/>
    </source>
</evidence>
<dbReference type="CDD" id="cd16393">
    <property type="entry name" value="SPO0J_N"/>
    <property type="match status" value="1"/>
</dbReference>
<dbReference type="InterPro" id="IPR003115">
    <property type="entry name" value="ParB_N"/>
</dbReference>
<feature type="domain" description="ParB-like N-terminal" evidence="3">
    <location>
        <begin position="16"/>
        <end position="106"/>
    </location>
</feature>
<dbReference type="Gene3D" id="1.10.10.2830">
    <property type="match status" value="1"/>
</dbReference>
<keyword evidence="2" id="KW-0175">Coiled coil</keyword>
<evidence type="ECO:0000259" key="3">
    <source>
        <dbReference type="SMART" id="SM00470"/>
    </source>
</evidence>
<dbReference type="SUPFAM" id="SSF109709">
    <property type="entry name" value="KorB DNA-binding domain-like"/>
    <property type="match status" value="1"/>
</dbReference>
<feature type="coiled-coil region" evidence="2">
    <location>
        <begin position="206"/>
        <end position="233"/>
    </location>
</feature>
<protein>
    <submittedName>
        <fullName evidence="4">ParB-like partition protein</fullName>
    </submittedName>
</protein>
<comment type="similarity">
    <text evidence="1">Belongs to the ParB family.</text>
</comment>
<proteinExistence type="inferred from homology"/>
<dbReference type="InterPro" id="IPR050336">
    <property type="entry name" value="Chromosome_partition/occlusion"/>
</dbReference>
<name>A0A5M3T8M5_LIMPL</name>
<evidence type="ECO:0000313" key="4">
    <source>
        <dbReference type="EMBL" id="GCE96033.1"/>
    </source>
</evidence>
<organism evidence="4 5">
    <name type="scientific">Limnospira platensis NIES-46</name>
    <dbReference type="NCBI Taxonomy" id="1236695"/>
    <lineage>
        <taxon>Bacteria</taxon>
        <taxon>Bacillati</taxon>
        <taxon>Cyanobacteriota</taxon>
        <taxon>Cyanophyceae</taxon>
        <taxon>Oscillatoriophycideae</taxon>
        <taxon>Oscillatoriales</taxon>
        <taxon>Sirenicapillariaceae</taxon>
        <taxon>Limnospira</taxon>
    </lineage>
</organism>
<dbReference type="SMART" id="SM00470">
    <property type="entry name" value="ParB"/>
    <property type="match status" value="1"/>
</dbReference>
<comment type="caution">
    <text evidence="4">The sequence shown here is derived from an EMBL/GenBank/DDBJ whole genome shotgun (WGS) entry which is preliminary data.</text>
</comment>
<evidence type="ECO:0000256" key="1">
    <source>
        <dbReference type="ARBA" id="ARBA00006295"/>
    </source>
</evidence>
<dbReference type="SUPFAM" id="SSF110849">
    <property type="entry name" value="ParB/Sulfiredoxin"/>
    <property type="match status" value="1"/>
</dbReference>
<dbReference type="InterPro" id="IPR004437">
    <property type="entry name" value="ParB/RepB/Spo0J"/>
</dbReference>
<dbReference type="Gene3D" id="3.90.1530.30">
    <property type="match status" value="1"/>
</dbReference>
<dbReference type="InterPro" id="IPR036086">
    <property type="entry name" value="ParB/Sulfiredoxin_sf"/>
</dbReference>
<dbReference type="Pfam" id="PF02195">
    <property type="entry name" value="ParB_N"/>
    <property type="match status" value="1"/>
</dbReference>
<sequence>MKTLPNYQIRKFGDRRQIPIKQIVISKVQPRKYFSEQSINKLAASIKSSGILQDLIVRPIDKGKYELVAGERRYRAAQIVGLETIPAQVKEMSDAEALQCALTENIQREDLNPIEETEAILRLLAINLNDSVEKVRSLLHRMKNDAKKKVTTHSAMGTSEAEIVKSTFDSLGRMSWDSFVSNQLPLLKLPPEILKALGEGDIDYTKAKEIAKLKSEEERLALLEKAIAQKLTLRQVQKLVRESKVSELPDQLETEISDLAKQFRRSKARLSPQKRSEIEGLLKRLKLLLYEES</sequence>
<reference evidence="4 5" key="1">
    <citation type="journal article" date="2019" name="J Genomics">
        <title>The Draft Genome of a Hydrogen-producing Cyanobacterium, Arthrospira platensis NIES-46.</title>
        <authorList>
            <person name="Suzuki S."/>
            <person name="Yamaguchi H."/>
            <person name="Kawachi M."/>
        </authorList>
    </citation>
    <scope>NUCLEOTIDE SEQUENCE [LARGE SCALE GENOMIC DNA]</scope>
    <source>
        <strain evidence="4 5">NIES-46</strain>
    </source>
</reference>
<gene>
    <name evidence="4" type="ORF">NIES46_41000</name>
</gene>
<dbReference type="PANTHER" id="PTHR33375:SF7">
    <property type="entry name" value="CHROMOSOME 2-PARTITIONING PROTEIN PARB-RELATED"/>
    <property type="match status" value="1"/>
</dbReference>
<dbReference type="Pfam" id="PF17762">
    <property type="entry name" value="HTH_ParB"/>
    <property type="match status" value="1"/>
</dbReference>
<dbReference type="NCBIfam" id="TIGR00180">
    <property type="entry name" value="parB_part"/>
    <property type="match status" value="1"/>
</dbReference>
<evidence type="ECO:0000313" key="5">
    <source>
        <dbReference type="Proteomes" id="UP000326169"/>
    </source>
</evidence>
<accession>A0A5M3T8M5</accession>